<evidence type="ECO:0000313" key="2">
    <source>
        <dbReference type="Proteomes" id="UP000583127"/>
    </source>
</evidence>
<reference evidence="1 2" key="1">
    <citation type="submission" date="2020-04" db="EMBL/GenBank/DDBJ databases">
        <title>Paraburkholderia sp. G-4-1-8 isolated from soil.</title>
        <authorList>
            <person name="Dahal R.H."/>
        </authorList>
    </citation>
    <scope>NUCLEOTIDE SEQUENCE [LARGE SCALE GENOMIC DNA]</scope>
    <source>
        <strain evidence="1 2">G-4-1-8</strain>
    </source>
</reference>
<dbReference type="AlphaFoldDB" id="A0A7X9X753"/>
<name>A0A7X9X753_9BURK</name>
<proteinExistence type="predicted"/>
<evidence type="ECO:0000313" key="1">
    <source>
        <dbReference type="EMBL" id="NML32187.1"/>
    </source>
</evidence>
<sequence length="195" mass="22023">MNGRIIFLLEEPSMKILLEGLLPRLFPGLTAPDHFQCVPHEGKSDLDRSISRKLRAWREPGARFVIVRDNDNVNCIDLKQRLANMCAEAGRPDTLIRLVCQELESWYLGDVESLTTVFADISVSIGVLRKRFADPDAWQKPSVELKRIVPSFQKLSGARTMSNVLSVPVNRSDSFRKFADGVERLIVEMGYVVGH</sequence>
<keyword evidence="2" id="KW-1185">Reference proteome</keyword>
<organism evidence="1 2">
    <name type="scientific">Paraburkholderia antibiotica</name>
    <dbReference type="NCBI Taxonomy" id="2728839"/>
    <lineage>
        <taxon>Bacteria</taxon>
        <taxon>Pseudomonadati</taxon>
        <taxon>Pseudomonadota</taxon>
        <taxon>Betaproteobacteria</taxon>
        <taxon>Burkholderiales</taxon>
        <taxon>Burkholderiaceae</taxon>
        <taxon>Paraburkholderia</taxon>
    </lineage>
</organism>
<dbReference type="InterPro" id="IPR025455">
    <property type="entry name" value="DUF4276"/>
</dbReference>
<dbReference type="EMBL" id="JABBFZ010000008">
    <property type="protein sequence ID" value="NML32187.1"/>
    <property type="molecule type" value="Genomic_DNA"/>
</dbReference>
<gene>
    <name evidence="1" type="ORF">HHL14_15235</name>
</gene>
<accession>A0A7X9X753</accession>
<comment type="caution">
    <text evidence="1">The sequence shown here is derived from an EMBL/GenBank/DDBJ whole genome shotgun (WGS) entry which is preliminary data.</text>
</comment>
<protein>
    <submittedName>
        <fullName evidence="1">DUF4276 family protein</fullName>
    </submittedName>
</protein>
<dbReference type="Pfam" id="PF14103">
    <property type="entry name" value="DUF4276"/>
    <property type="match status" value="1"/>
</dbReference>
<dbReference type="Proteomes" id="UP000583127">
    <property type="component" value="Unassembled WGS sequence"/>
</dbReference>